<evidence type="ECO:0000313" key="10">
    <source>
        <dbReference type="EMBL" id="KAJ9647671.1"/>
    </source>
</evidence>
<name>A0AA38YFU9_9EURO</name>
<comment type="similarity">
    <text evidence="2 9">Belongs to the cytochrome P450 family.</text>
</comment>
<keyword evidence="3 8" id="KW-0349">Heme</keyword>
<evidence type="ECO:0000256" key="4">
    <source>
        <dbReference type="ARBA" id="ARBA00022723"/>
    </source>
</evidence>
<dbReference type="AlphaFoldDB" id="A0AA38YFU9"/>
<protein>
    <recommendedName>
        <fullName evidence="12">O-methylsterigmatocystin oxidoreductase</fullName>
    </recommendedName>
</protein>
<proteinExistence type="inferred from homology"/>
<dbReference type="Proteomes" id="UP001172681">
    <property type="component" value="Unassembled WGS sequence"/>
</dbReference>
<dbReference type="InterPro" id="IPR050364">
    <property type="entry name" value="Cytochrome_P450_fung"/>
</dbReference>
<dbReference type="CDD" id="cd11065">
    <property type="entry name" value="CYP64-like"/>
    <property type="match status" value="1"/>
</dbReference>
<dbReference type="InterPro" id="IPR002401">
    <property type="entry name" value="Cyt_P450_E_grp-I"/>
</dbReference>
<dbReference type="GO" id="GO:0004497">
    <property type="term" value="F:monooxygenase activity"/>
    <property type="evidence" value="ECO:0007669"/>
    <property type="project" value="UniProtKB-KW"/>
</dbReference>
<dbReference type="PRINTS" id="PR00463">
    <property type="entry name" value="EP450I"/>
</dbReference>
<evidence type="ECO:0000256" key="2">
    <source>
        <dbReference type="ARBA" id="ARBA00010617"/>
    </source>
</evidence>
<evidence type="ECO:0000256" key="3">
    <source>
        <dbReference type="ARBA" id="ARBA00022617"/>
    </source>
</evidence>
<evidence type="ECO:0000256" key="8">
    <source>
        <dbReference type="PIRSR" id="PIRSR602401-1"/>
    </source>
</evidence>
<dbReference type="PANTHER" id="PTHR46300:SF7">
    <property type="entry name" value="P450, PUTATIVE (EUROFUNG)-RELATED"/>
    <property type="match status" value="1"/>
</dbReference>
<dbReference type="PRINTS" id="PR00385">
    <property type="entry name" value="P450"/>
</dbReference>
<dbReference type="SUPFAM" id="SSF48264">
    <property type="entry name" value="Cytochrome P450"/>
    <property type="match status" value="1"/>
</dbReference>
<dbReference type="PROSITE" id="PS00086">
    <property type="entry name" value="CYTOCHROME_P450"/>
    <property type="match status" value="1"/>
</dbReference>
<keyword evidence="4 8" id="KW-0479">Metal-binding</keyword>
<reference evidence="10" key="1">
    <citation type="submission" date="2022-10" db="EMBL/GenBank/DDBJ databases">
        <title>Culturing micro-colonial fungi from biological soil crusts in the Mojave desert and describing Neophaeococcomyces mojavensis, and introducing the new genera and species Taxawa tesnikishii.</title>
        <authorList>
            <person name="Kurbessoian T."/>
            <person name="Stajich J.E."/>
        </authorList>
    </citation>
    <scope>NUCLEOTIDE SEQUENCE</scope>
    <source>
        <strain evidence="10">TK_35</strain>
    </source>
</reference>
<dbReference type="GO" id="GO:0016705">
    <property type="term" value="F:oxidoreductase activity, acting on paired donors, with incorporation or reduction of molecular oxygen"/>
    <property type="evidence" value="ECO:0007669"/>
    <property type="project" value="InterPro"/>
</dbReference>
<gene>
    <name evidence="10" type="ORF">H2204_000301</name>
</gene>
<dbReference type="GO" id="GO:0005506">
    <property type="term" value="F:iron ion binding"/>
    <property type="evidence" value="ECO:0007669"/>
    <property type="project" value="InterPro"/>
</dbReference>
<organism evidence="10 11">
    <name type="scientific">Knufia peltigerae</name>
    <dbReference type="NCBI Taxonomy" id="1002370"/>
    <lineage>
        <taxon>Eukaryota</taxon>
        <taxon>Fungi</taxon>
        <taxon>Dikarya</taxon>
        <taxon>Ascomycota</taxon>
        <taxon>Pezizomycotina</taxon>
        <taxon>Eurotiomycetes</taxon>
        <taxon>Chaetothyriomycetidae</taxon>
        <taxon>Chaetothyriales</taxon>
        <taxon>Trichomeriaceae</taxon>
        <taxon>Knufia</taxon>
    </lineage>
</organism>
<keyword evidence="6 8" id="KW-0408">Iron</keyword>
<dbReference type="InterPro" id="IPR017972">
    <property type="entry name" value="Cyt_P450_CS"/>
</dbReference>
<sequence length="523" mass="58483">MAGATWCYLFVARSNNASRAPLPPGPKGLPILGNLNDLPKPGQFEPRHWLKHKDLYGPISSITVMGQTLIIINDSKLAFELMEKRSAIHSSRPRQIFAGEMVGWENTLGLCPYNYRFRAFRKKMAKIIGTKSSASQFNKLQEAEAGHFLLHVLEKPENLLEHIRREAGAVILKIAYGYTAESHKNDLLVDIAGDAMDKFARAAVPGAFLVDMIPFLRYLPDWVPGTNWKQTAKQWRSELDNVVEKPYAFVKDQKARGKHETSFLAQLLDQDVADGADSRNEAAIDKMAAMSLYTGGADTTVSSLACFFLAMTVYPEVQKKAREEIDRVIGPDRLPTVADREKLPYINATVKEVLRWQPVAPMGLPHTSTAEDVCLGHRIPKGSMLLANVWHFTHDPQTYHDPMTFRPERFLPINGNIPEQDPDAYVFGFGRRVCPGRILAENALYITIVQSLAALNVGKPVDAVGGKEIEPEVKMLPGVVSHPAPFNCVIKPRSEKHERLIRSIEKTYPWEESDANILEGIKV</sequence>
<evidence type="ECO:0000256" key="7">
    <source>
        <dbReference type="ARBA" id="ARBA00023033"/>
    </source>
</evidence>
<dbReference type="GO" id="GO:0020037">
    <property type="term" value="F:heme binding"/>
    <property type="evidence" value="ECO:0007669"/>
    <property type="project" value="InterPro"/>
</dbReference>
<dbReference type="InterPro" id="IPR001128">
    <property type="entry name" value="Cyt_P450"/>
</dbReference>
<evidence type="ECO:0000256" key="6">
    <source>
        <dbReference type="ARBA" id="ARBA00023004"/>
    </source>
</evidence>
<dbReference type="InterPro" id="IPR036396">
    <property type="entry name" value="Cyt_P450_sf"/>
</dbReference>
<keyword evidence="5 9" id="KW-0560">Oxidoreductase</keyword>
<dbReference type="Pfam" id="PF00067">
    <property type="entry name" value="p450"/>
    <property type="match status" value="1"/>
</dbReference>
<accession>A0AA38YFU9</accession>
<dbReference type="Gene3D" id="1.10.630.10">
    <property type="entry name" value="Cytochrome P450"/>
    <property type="match status" value="1"/>
</dbReference>
<evidence type="ECO:0000256" key="5">
    <source>
        <dbReference type="ARBA" id="ARBA00023002"/>
    </source>
</evidence>
<comment type="caution">
    <text evidence="10">The sequence shown here is derived from an EMBL/GenBank/DDBJ whole genome shotgun (WGS) entry which is preliminary data.</text>
</comment>
<feature type="binding site" description="axial binding residue" evidence="8">
    <location>
        <position position="434"/>
    </location>
    <ligand>
        <name>heme</name>
        <dbReference type="ChEBI" id="CHEBI:30413"/>
    </ligand>
    <ligandPart>
        <name>Fe</name>
        <dbReference type="ChEBI" id="CHEBI:18248"/>
    </ligandPart>
</feature>
<evidence type="ECO:0000256" key="1">
    <source>
        <dbReference type="ARBA" id="ARBA00001971"/>
    </source>
</evidence>
<evidence type="ECO:0000313" key="11">
    <source>
        <dbReference type="Proteomes" id="UP001172681"/>
    </source>
</evidence>
<dbReference type="PANTHER" id="PTHR46300">
    <property type="entry name" value="P450, PUTATIVE (EUROFUNG)-RELATED-RELATED"/>
    <property type="match status" value="1"/>
</dbReference>
<keyword evidence="7 9" id="KW-0503">Monooxygenase</keyword>
<dbReference type="EMBL" id="JAPDRN010000001">
    <property type="protein sequence ID" value="KAJ9647671.1"/>
    <property type="molecule type" value="Genomic_DNA"/>
</dbReference>
<keyword evidence="11" id="KW-1185">Reference proteome</keyword>
<evidence type="ECO:0000256" key="9">
    <source>
        <dbReference type="RuleBase" id="RU000461"/>
    </source>
</evidence>
<comment type="cofactor">
    <cofactor evidence="1 8">
        <name>heme</name>
        <dbReference type="ChEBI" id="CHEBI:30413"/>
    </cofactor>
</comment>
<evidence type="ECO:0008006" key="12">
    <source>
        <dbReference type="Google" id="ProtNLM"/>
    </source>
</evidence>